<dbReference type="PANTHER" id="PTHR47965">
    <property type="entry name" value="ASPARTYL PROTEASE-RELATED"/>
    <property type="match status" value="1"/>
</dbReference>
<dbReference type="Gene3D" id="2.40.70.10">
    <property type="entry name" value="Acid Proteases"/>
    <property type="match status" value="2"/>
</dbReference>
<comment type="caution">
    <text evidence="7">The sequence shown here is derived from an EMBL/GenBank/DDBJ whole genome shotgun (WGS) entry which is preliminary data.</text>
</comment>
<dbReference type="AlphaFoldDB" id="A0AAV7FCR8"/>
<dbReference type="PROSITE" id="PS51767">
    <property type="entry name" value="PEPTIDASE_A1"/>
    <property type="match status" value="1"/>
</dbReference>
<evidence type="ECO:0000259" key="6">
    <source>
        <dbReference type="PROSITE" id="PS51767"/>
    </source>
</evidence>
<dbReference type="InterPro" id="IPR033868">
    <property type="entry name" value="Xylanase_inhibitor_I-like"/>
</dbReference>
<gene>
    <name evidence="7" type="ORF">H6P81_002483</name>
</gene>
<keyword evidence="8" id="KW-1185">Reference proteome</keyword>
<dbReference type="GO" id="GO:0004190">
    <property type="term" value="F:aspartic-type endopeptidase activity"/>
    <property type="evidence" value="ECO:0007669"/>
    <property type="project" value="InterPro"/>
</dbReference>
<evidence type="ECO:0000256" key="4">
    <source>
        <dbReference type="ARBA" id="ARBA00022729"/>
    </source>
</evidence>
<evidence type="ECO:0000313" key="8">
    <source>
        <dbReference type="Proteomes" id="UP000825729"/>
    </source>
</evidence>
<dbReference type="Proteomes" id="UP000825729">
    <property type="component" value="Unassembled WGS sequence"/>
</dbReference>
<dbReference type="InterPro" id="IPR021109">
    <property type="entry name" value="Peptidase_aspartic_dom_sf"/>
</dbReference>
<dbReference type="SUPFAM" id="SSF50630">
    <property type="entry name" value="Acid proteases"/>
    <property type="match status" value="1"/>
</dbReference>
<evidence type="ECO:0000256" key="1">
    <source>
        <dbReference type="ARBA" id="ARBA00004239"/>
    </source>
</evidence>
<feature type="domain" description="Peptidase A1" evidence="6">
    <location>
        <begin position="50"/>
        <end position="430"/>
    </location>
</feature>
<evidence type="ECO:0000256" key="5">
    <source>
        <dbReference type="SAM" id="SignalP"/>
    </source>
</evidence>
<dbReference type="GO" id="GO:0006508">
    <property type="term" value="P:proteolysis"/>
    <property type="evidence" value="ECO:0007669"/>
    <property type="project" value="InterPro"/>
</dbReference>
<keyword evidence="3" id="KW-0964">Secreted</keyword>
<dbReference type="EMBL" id="JAINDJ010000002">
    <property type="protein sequence ID" value="KAG9457975.1"/>
    <property type="molecule type" value="Genomic_DNA"/>
</dbReference>
<dbReference type="Pfam" id="PF14541">
    <property type="entry name" value="TAXi_C"/>
    <property type="match status" value="1"/>
</dbReference>
<feature type="signal peptide" evidence="5">
    <location>
        <begin position="1"/>
        <end position="27"/>
    </location>
</feature>
<accession>A0AAV7FCR8</accession>
<sequence>MASFRPRFLLLITSLFVFIFSLSFAAADQKSFRPRALVLPVTKDANSGQYVTTLKQRTPLVPVKLTVDVGGRFMWVDCDTNYVSSTYRTPLCSSAQCSLANRYACGGCIGEPRPGCHNNSCTILPQNVYNLVTMIGELTEDVVSVSSTDGSNPGRAVSVPRFLFSCAPSSLSINLANGVTGMAGLGRTRVGMPSLFASAFSFRRKFALCLPSDSSSTGALFFGDSPYKFLPGGIDAASLLSFTPLILNPVSFAAVPKPGEASAEYYIGVKSIRVNGKTVPAVNSTLLKLNKEGNGGTRISTADSVFYSTYTTLQTSIYDAVLAAFVLEAKSMNIIEVPAASPFGACFSTKSLRSTRVGPAVPTIDLVMHTRKVYWRIFGANSIVDLGDDISCLGFVDGGVNARNAILINGYQLEDNLLQFDLASSSLGFTSSLRFRHTTCSNFNFTSNA</sequence>
<evidence type="ECO:0000313" key="7">
    <source>
        <dbReference type="EMBL" id="KAG9457975.1"/>
    </source>
</evidence>
<organism evidence="7 8">
    <name type="scientific">Aristolochia fimbriata</name>
    <name type="common">White veined hardy Dutchman's pipe vine</name>
    <dbReference type="NCBI Taxonomy" id="158543"/>
    <lineage>
        <taxon>Eukaryota</taxon>
        <taxon>Viridiplantae</taxon>
        <taxon>Streptophyta</taxon>
        <taxon>Embryophyta</taxon>
        <taxon>Tracheophyta</taxon>
        <taxon>Spermatophyta</taxon>
        <taxon>Magnoliopsida</taxon>
        <taxon>Magnoliidae</taxon>
        <taxon>Piperales</taxon>
        <taxon>Aristolochiaceae</taxon>
        <taxon>Aristolochia</taxon>
    </lineage>
</organism>
<feature type="chain" id="PRO_5044000798" description="Peptidase A1 domain-containing protein" evidence="5">
    <location>
        <begin position="28"/>
        <end position="449"/>
    </location>
</feature>
<reference evidence="7 8" key="1">
    <citation type="submission" date="2021-07" db="EMBL/GenBank/DDBJ databases">
        <title>The Aristolochia fimbriata genome: insights into angiosperm evolution, floral development and chemical biosynthesis.</title>
        <authorList>
            <person name="Jiao Y."/>
        </authorList>
    </citation>
    <scope>NUCLEOTIDE SEQUENCE [LARGE SCALE GENOMIC DNA]</scope>
    <source>
        <strain evidence="7">IBCAS-2021</strain>
        <tissue evidence="7">Leaf</tissue>
    </source>
</reference>
<name>A0AAV7FCR8_ARIFI</name>
<comment type="subcellular location">
    <subcellularLocation>
        <location evidence="1">Secreted</location>
        <location evidence="1">Extracellular space</location>
    </subcellularLocation>
</comment>
<evidence type="ECO:0000256" key="3">
    <source>
        <dbReference type="ARBA" id="ARBA00022525"/>
    </source>
</evidence>
<dbReference type="InterPro" id="IPR032799">
    <property type="entry name" value="TAXi_C"/>
</dbReference>
<dbReference type="InterPro" id="IPR033121">
    <property type="entry name" value="PEPTIDASE_A1"/>
</dbReference>
<dbReference type="InterPro" id="IPR001461">
    <property type="entry name" value="Aspartic_peptidase_A1"/>
</dbReference>
<evidence type="ECO:0000256" key="2">
    <source>
        <dbReference type="ARBA" id="ARBA00007447"/>
    </source>
</evidence>
<keyword evidence="4 5" id="KW-0732">Signal</keyword>
<dbReference type="PANTHER" id="PTHR47965:SF22">
    <property type="entry name" value="EUKARYOTIC ASPARTYL PROTEASE FAMILY PROTEIN"/>
    <property type="match status" value="1"/>
</dbReference>
<protein>
    <recommendedName>
        <fullName evidence="6">Peptidase A1 domain-containing protein</fullName>
    </recommendedName>
</protein>
<comment type="similarity">
    <text evidence="2">Belongs to the peptidase A1 family.</text>
</comment>
<proteinExistence type="inferred from homology"/>
<dbReference type="InterPro" id="IPR032861">
    <property type="entry name" value="TAXi_N"/>
</dbReference>
<dbReference type="Pfam" id="PF14543">
    <property type="entry name" value="TAXi_N"/>
    <property type="match status" value="1"/>
</dbReference>
<dbReference type="GO" id="GO:0005576">
    <property type="term" value="C:extracellular region"/>
    <property type="evidence" value="ECO:0007669"/>
    <property type="project" value="UniProtKB-SubCell"/>
</dbReference>
<dbReference type="FunFam" id="2.40.70.10:FF:000041">
    <property type="entry name" value="Basic 7S globulin"/>
    <property type="match status" value="1"/>
</dbReference>
<dbReference type="FunFam" id="2.40.70.10:FF:000045">
    <property type="entry name" value="Basic 7S globulin"/>
    <property type="match status" value="1"/>
</dbReference>
<dbReference type="CDD" id="cd05489">
    <property type="entry name" value="xylanase_inhibitor_I_like"/>
    <property type="match status" value="1"/>
</dbReference>